<dbReference type="EMBL" id="CP074694">
    <property type="protein sequence ID" value="QVL30724.1"/>
    <property type="molecule type" value="Genomic_DNA"/>
</dbReference>
<sequence>MAVYSQPAPEQRDVRCKHSDSLPPLLASLRLTLLLSTYQTGHLVAVCASAGKLVITFHQFDRAMGIAVKEGTIAVCTRSEVWFLRSVPDIAAKLEPSGLYDACFLARTSHFTGDIQAHEAAWIGEEFCVVNTRFSCISALHPYYSFAPRWRPPFITAYAPEDRCHLNGLAIAAGQPRYVTALAESDAAQGWRPAKAYSGCIVAIPTGQIVARGLSLPHSPRVLGERLYFLQSGSGTLDYLDLTTGRIATVSSLPGIARGLAIHAGYAFIGLSKARPSLEGVPIVADREKLLCGLSVIDLNSGLQVAFLEFQTGVDELFDIQVLPGIAFPFISGPWAERDRGQPFWTIPPMGK</sequence>
<evidence type="ECO:0000259" key="1">
    <source>
        <dbReference type="Pfam" id="PF16261"/>
    </source>
</evidence>
<dbReference type="NCBIfam" id="TIGR03032">
    <property type="entry name" value="TIGR03032 family protein"/>
    <property type="match status" value="1"/>
</dbReference>
<dbReference type="InterPro" id="IPR017481">
    <property type="entry name" value="CHP03032"/>
</dbReference>
<reference evidence="2" key="1">
    <citation type="submission" date="2021-05" db="EMBL/GenBank/DDBJ databases">
        <title>Complete genome sequence of the cellulolytic planctomycete Telmatocola sphagniphila SP2T and characterization of the first cellulase from planctomycetes.</title>
        <authorList>
            <person name="Rakitin A.L."/>
            <person name="Beletsky A.V."/>
            <person name="Naumoff D.G."/>
            <person name="Kulichevskaya I.S."/>
            <person name="Mardanov A.V."/>
            <person name="Ravin N.V."/>
            <person name="Dedysh S.N."/>
        </authorList>
    </citation>
    <scope>NUCLEOTIDE SEQUENCE</scope>
    <source>
        <strain evidence="2">SP2T</strain>
    </source>
</reference>
<evidence type="ECO:0000313" key="2">
    <source>
        <dbReference type="EMBL" id="QVL30724.1"/>
    </source>
</evidence>
<keyword evidence="3" id="KW-1185">Reference proteome</keyword>
<dbReference type="Proteomes" id="UP000676194">
    <property type="component" value="Chromosome"/>
</dbReference>
<protein>
    <submittedName>
        <fullName evidence="2">TIGR03032 family protein</fullName>
    </submittedName>
</protein>
<dbReference type="RefSeq" id="WP_213494607.1">
    <property type="nucleotide sequence ID" value="NZ_CP074694.1"/>
</dbReference>
<gene>
    <name evidence="2" type="ORF">KIH39_17940</name>
</gene>
<accession>A0A8E6ESH3</accession>
<dbReference type="SUPFAM" id="SSF63825">
    <property type="entry name" value="YWTD domain"/>
    <property type="match status" value="1"/>
</dbReference>
<evidence type="ECO:0000313" key="3">
    <source>
        <dbReference type="Proteomes" id="UP000676194"/>
    </source>
</evidence>
<dbReference type="Pfam" id="PF16261">
    <property type="entry name" value="DUF4915"/>
    <property type="match status" value="1"/>
</dbReference>
<feature type="domain" description="Conserved hypothetical protein CHP03032" evidence="1">
    <location>
        <begin position="22"/>
        <end position="331"/>
    </location>
</feature>
<dbReference type="AlphaFoldDB" id="A0A8E6ESH3"/>
<name>A0A8E6ESH3_9BACT</name>
<proteinExistence type="predicted"/>
<organism evidence="2 3">
    <name type="scientific">Telmatocola sphagniphila</name>
    <dbReference type="NCBI Taxonomy" id="1123043"/>
    <lineage>
        <taxon>Bacteria</taxon>
        <taxon>Pseudomonadati</taxon>
        <taxon>Planctomycetota</taxon>
        <taxon>Planctomycetia</taxon>
        <taxon>Gemmatales</taxon>
        <taxon>Gemmataceae</taxon>
    </lineage>
</organism>
<dbReference type="KEGG" id="tsph:KIH39_17940"/>